<proteinExistence type="predicted"/>
<evidence type="ECO:0000313" key="3">
    <source>
        <dbReference type="Proteomes" id="UP001066276"/>
    </source>
</evidence>
<evidence type="ECO:0000256" key="1">
    <source>
        <dbReference type="SAM" id="MobiDB-lite"/>
    </source>
</evidence>
<name>A0AAV7TMI2_PLEWA</name>
<dbReference type="Proteomes" id="UP001066276">
    <property type="component" value="Chromosome 3_2"/>
</dbReference>
<feature type="region of interest" description="Disordered" evidence="1">
    <location>
        <begin position="31"/>
        <end position="92"/>
    </location>
</feature>
<organism evidence="2 3">
    <name type="scientific">Pleurodeles waltl</name>
    <name type="common">Iberian ribbed newt</name>
    <dbReference type="NCBI Taxonomy" id="8319"/>
    <lineage>
        <taxon>Eukaryota</taxon>
        <taxon>Metazoa</taxon>
        <taxon>Chordata</taxon>
        <taxon>Craniata</taxon>
        <taxon>Vertebrata</taxon>
        <taxon>Euteleostomi</taxon>
        <taxon>Amphibia</taxon>
        <taxon>Batrachia</taxon>
        <taxon>Caudata</taxon>
        <taxon>Salamandroidea</taxon>
        <taxon>Salamandridae</taxon>
        <taxon>Pleurodelinae</taxon>
        <taxon>Pleurodeles</taxon>
    </lineage>
</organism>
<comment type="caution">
    <text evidence="2">The sequence shown here is derived from an EMBL/GenBank/DDBJ whole genome shotgun (WGS) entry which is preliminary data.</text>
</comment>
<feature type="compositionally biased region" description="Acidic residues" evidence="1">
    <location>
        <begin position="33"/>
        <end position="46"/>
    </location>
</feature>
<reference evidence="2" key="1">
    <citation type="journal article" date="2022" name="bioRxiv">
        <title>Sequencing and chromosome-scale assembly of the giantPleurodeles waltlgenome.</title>
        <authorList>
            <person name="Brown T."/>
            <person name="Elewa A."/>
            <person name="Iarovenko S."/>
            <person name="Subramanian E."/>
            <person name="Araus A.J."/>
            <person name="Petzold A."/>
            <person name="Susuki M."/>
            <person name="Suzuki K.-i.T."/>
            <person name="Hayashi T."/>
            <person name="Toyoda A."/>
            <person name="Oliveira C."/>
            <person name="Osipova E."/>
            <person name="Leigh N.D."/>
            <person name="Simon A."/>
            <person name="Yun M.H."/>
        </authorList>
    </citation>
    <scope>NUCLEOTIDE SEQUENCE</scope>
    <source>
        <strain evidence="2">20211129_DDA</strain>
        <tissue evidence="2">Liver</tissue>
    </source>
</reference>
<evidence type="ECO:0000313" key="2">
    <source>
        <dbReference type="EMBL" id="KAJ1177419.1"/>
    </source>
</evidence>
<keyword evidence="3" id="KW-1185">Reference proteome</keyword>
<protein>
    <submittedName>
        <fullName evidence="2">Uncharacterized protein</fullName>
    </submittedName>
</protein>
<accession>A0AAV7TMI2</accession>
<dbReference type="EMBL" id="JANPWB010000006">
    <property type="protein sequence ID" value="KAJ1177419.1"/>
    <property type="molecule type" value="Genomic_DNA"/>
</dbReference>
<gene>
    <name evidence="2" type="ORF">NDU88_002674</name>
</gene>
<dbReference type="AlphaFoldDB" id="A0AAV7TMI2"/>
<sequence>MERCPGGTFQSVGLLRCNKKEPEGDVCCVTMENGEEEDTEESTAGEDADREKEEVGGTELSGRGRMAEEDKGKIARYSSTETHKGSSKQVQR</sequence>